<dbReference type="Proteomes" id="UP000194003">
    <property type="component" value="Unassembled WGS sequence"/>
</dbReference>
<dbReference type="RefSeq" id="WP_085440457.1">
    <property type="nucleotide sequence ID" value="NZ_LVJN01000015.1"/>
</dbReference>
<proteinExistence type="predicted"/>
<protein>
    <submittedName>
        <fullName evidence="2">Uncharacterized protein</fullName>
    </submittedName>
</protein>
<sequence length="204" mass="22342">MTPEQQEQQQRVQELGKRIKRWFLFSFLGLMALGFASPLIFQWFMFNSSGGAMQVSIDSDGVVIGGDELDHPTGANDPMKQIVRLMRDGVKDPEAYNALVRKMPQWSLSTEGEYAVASRSIPGLFAETVAVKFDSDDNRLEVSAQVSPDAETSEGSVTVSLSLGKTTRSKRISYGLQLPGAVDPATLTHSVDGEVVTVRARMID</sequence>
<dbReference type="AlphaFoldDB" id="A0A1Y2K8E4"/>
<dbReference type="Gene3D" id="2.60.40.790">
    <property type="match status" value="1"/>
</dbReference>
<accession>A0A1Y2K8E4</accession>
<dbReference type="CDD" id="cd00298">
    <property type="entry name" value="ACD_sHsps_p23-like"/>
    <property type="match status" value="1"/>
</dbReference>
<name>A0A1Y2K8E4_9PROT</name>
<dbReference type="InterPro" id="IPR008978">
    <property type="entry name" value="HSP20-like_chaperone"/>
</dbReference>
<evidence type="ECO:0000256" key="1">
    <source>
        <dbReference type="SAM" id="Phobius"/>
    </source>
</evidence>
<dbReference type="EMBL" id="LVJN01000015">
    <property type="protein sequence ID" value="OSM06777.1"/>
    <property type="molecule type" value="Genomic_DNA"/>
</dbReference>
<organism evidence="2 3">
    <name type="scientific">Magnetofaba australis IT-1</name>
    <dbReference type="NCBI Taxonomy" id="1434232"/>
    <lineage>
        <taxon>Bacteria</taxon>
        <taxon>Pseudomonadati</taxon>
        <taxon>Pseudomonadota</taxon>
        <taxon>Magnetococcia</taxon>
        <taxon>Magnetococcales</taxon>
        <taxon>Magnetococcaceae</taxon>
        <taxon>Magnetofaba</taxon>
    </lineage>
</organism>
<dbReference type="STRING" id="1434232.MAIT1_00361"/>
<keyword evidence="3" id="KW-1185">Reference proteome</keyword>
<keyword evidence="1" id="KW-0812">Transmembrane</keyword>
<gene>
    <name evidence="2" type="ORF">MAIT1_00361</name>
</gene>
<comment type="caution">
    <text evidence="2">The sequence shown here is derived from an EMBL/GenBank/DDBJ whole genome shotgun (WGS) entry which is preliminary data.</text>
</comment>
<keyword evidence="1" id="KW-0472">Membrane</keyword>
<evidence type="ECO:0000313" key="3">
    <source>
        <dbReference type="Proteomes" id="UP000194003"/>
    </source>
</evidence>
<keyword evidence="1" id="KW-1133">Transmembrane helix</keyword>
<feature type="transmembrane region" description="Helical" evidence="1">
    <location>
        <begin position="21"/>
        <end position="46"/>
    </location>
</feature>
<reference evidence="2 3" key="1">
    <citation type="journal article" date="2016" name="BMC Genomics">
        <title>Combined genomic and structural analyses of a cultured magnetotactic bacterium reveals its niche adaptation to a dynamic environment.</title>
        <authorList>
            <person name="Araujo A.C."/>
            <person name="Morillo V."/>
            <person name="Cypriano J."/>
            <person name="Teixeira L.C."/>
            <person name="Leao P."/>
            <person name="Lyra S."/>
            <person name="Almeida L.G."/>
            <person name="Bazylinski D.A."/>
            <person name="Vasconcellos A.T."/>
            <person name="Abreu F."/>
            <person name="Lins U."/>
        </authorList>
    </citation>
    <scope>NUCLEOTIDE SEQUENCE [LARGE SCALE GENOMIC DNA]</scope>
    <source>
        <strain evidence="2 3">IT-1</strain>
    </source>
</reference>
<evidence type="ECO:0000313" key="2">
    <source>
        <dbReference type="EMBL" id="OSM06777.1"/>
    </source>
</evidence>